<evidence type="ECO:0000256" key="10">
    <source>
        <dbReference type="ARBA" id="ARBA00023014"/>
    </source>
</evidence>
<feature type="domain" description="Gamma-butyrobetaine hydroxylase-like N-terminal" evidence="14">
    <location>
        <begin position="405"/>
        <end position="482"/>
    </location>
</feature>
<dbReference type="InterPro" id="IPR044304">
    <property type="entry name" value="NUBPL-like"/>
</dbReference>
<dbReference type="AlphaFoldDB" id="A0A0D6JES2"/>
<evidence type="ECO:0000256" key="1">
    <source>
        <dbReference type="ARBA" id="ARBA00001966"/>
    </source>
</evidence>
<comment type="similarity">
    <text evidence="2">In the N-terminal section; belongs to the MIP18 family.</text>
</comment>
<dbReference type="Pfam" id="PF10609">
    <property type="entry name" value="ParA"/>
    <property type="match status" value="1"/>
</dbReference>
<comment type="similarity">
    <text evidence="11">Belongs to the Mrp/NBP35 ATP-binding proteins family.</text>
</comment>
<keyword evidence="16" id="KW-1185">Reference proteome</keyword>
<comment type="function">
    <text evidence="11">Binds and transfers iron-sulfur (Fe-S) clusters to target apoproteins. Can hydrolyze ATP.</text>
</comment>
<dbReference type="OrthoDB" id="9809679at2"/>
<dbReference type="GO" id="GO:0032981">
    <property type="term" value="P:mitochondrial respiratory chain complex I assembly"/>
    <property type="evidence" value="ECO:0007669"/>
    <property type="project" value="UniProtKB-ARBA"/>
</dbReference>
<reference evidence="16" key="1">
    <citation type="submission" date="2015-02" db="EMBL/GenBank/DDBJ databases">
        <authorList>
            <person name="Chooi Y.-H."/>
        </authorList>
    </citation>
    <scope>NUCLEOTIDE SEQUENCE [LARGE SCALE GENOMIC DNA]</scope>
    <source>
        <strain evidence="16">strain Y</strain>
    </source>
</reference>
<dbReference type="InterPro" id="IPR038492">
    <property type="entry name" value="GBBH-like_N_sf"/>
</dbReference>
<evidence type="ECO:0000256" key="7">
    <source>
        <dbReference type="ARBA" id="ARBA00022840"/>
    </source>
</evidence>
<comment type="cofactor">
    <cofactor evidence="1">
        <name>[4Fe-4S] cluster</name>
        <dbReference type="ChEBI" id="CHEBI:49883"/>
    </cofactor>
</comment>
<dbReference type="GO" id="GO:0051539">
    <property type="term" value="F:4 iron, 4 sulfur cluster binding"/>
    <property type="evidence" value="ECO:0007669"/>
    <property type="project" value="UniProtKB-KW"/>
</dbReference>
<dbReference type="InterPro" id="IPR010376">
    <property type="entry name" value="GBBH-like_N"/>
</dbReference>
<dbReference type="PANTHER" id="PTHR42961">
    <property type="entry name" value="IRON-SULFUR PROTEIN NUBPL"/>
    <property type="match status" value="1"/>
</dbReference>
<evidence type="ECO:0000256" key="6">
    <source>
        <dbReference type="ARBA" id="ARBA00022741"/>
    </source>
</evidence>
<evidence type="ECO:0000256" key="11">
    <source>
        <dbReference type="HAMAP-Rule" id="MF_02040"/>
    </source>
</evidence>
<dbReference type="PROSITE" id="PS01215">
    <property type="entry name" value="MRP"/>
    <property type="match status" value="1"/>
</dbReference>
<keyword evidence="4" id="KW-0004">4Fe-4S</keyword>
<dbReference type="InterPro" id="IPR002744">
    <property type="entry name" value="MIP18-like"/>
</dbReference>
<accession>A0A0D6JES2</accession>
<dbReference type="Pfam" id="PF01883">
    <property type="entry name" value="FeS_assembly_P"/>
    <property type="match status" value="1"/>
</dbReference>
<protein>
    <recommendedName>
        <fullName evidence="11">Iron-sulfur cluster carrier protein</fullName>
    </recommendedName>
</protein>
<dbReference type="InterPro" id="IPR000808">
    <property type="entry name" value="Mrp-like_CS"/>
</dbReference>
<feature type="compositionally biased region" description="Basic and acidic residues" evidence="12">
    <location>
        <begin position="102"/>
        <end position="113"/>
    </location>
</feature>
<organism evidence="15 16">
    <name type="scientific">Candidatus Filomicrobium marinum</name>
    <dbReference type="NCBI Taxonomy" id="1608628"/>
    <lineage>
        <taxon>Bacteria</taxon>
        <taxon>Pseudomonadati</taxon>
        <taxon>Pseudomonadota</taxon>
        <taxon>Alphaproteobacteria</taxon>
        <taxon>Hyphomicrobiales</taxon>
        <taxon>Hyphomicrobiaceae</taxon>
        <taxon>Filomicrobium</taxon>
    </lineage>
</organism>
<evidence type="ECO:0000256" key="5">
    <source>
        <dbReference type="ARBA" id="ARBA00022723"/>
    </source>
</evidence>
<evidence type="ECO:0000256" key="2">
    <source>
        <dbReference type="ARBA" id="ARBA00007352"/>
    </source>
</evidence>
<keyword evidence="6 11" id="KW-0547">Nucleotide-binding</keyword>
<evidence type="ECO:0000256" key="12">
    <source>
        <dbReference type="SAM" id="MobiDB-lite"/>
    </source>
</evidence>
<comment type="subunit">
    <text evidence="11">Homodimer.</text>
</comment>
<dbReference type="Gene3D" id="3.40.50.300">
    <property type="entry name" value="P-loop containing nucleotide triphosphate hydrolases"/>
    <property type="match status" value="1"/>
</dbReference>
<evidence type="ECO:0000259" key="13">
    <source>
        <dbReference type="Pfam" id="PF01883"/>
    </source>
</evidence>
<feature type="domain" description="MIP18 family-like" evidence="13">
    <location>
        <begin position="5"/>
        <end position="75"/>
    </location>
</feature>
<dbReference type="GO" id="GO:0005524">
    <property type="term" value="F:ATP binding"/>
    <property type="evidence" value="ECO:0007669"/>
    <property type="project" value="UniProtKB-UniRule"/>
</dbReference>
<dbReference type="InterPro" id="IPR027417">
    <property type="entry name" value="P-loop_NTPase"/>
</dbReference>
<dbReference type="GO" id="GO:0016887">
    <property type="term" value="F:ATP hydrolysis activity"/>
    <property type="evidence" value="ECO:0007669"/>
    <property type="project" value="UniProtKB-UniRule"/>
</dbReference>
<evidence type="ECO:0000259" key="14">
    <source>
        <dbReference type="Pfam" id="PF06155"/>
    </source>
</evidence>
<sequence length="508" mass="53950">MSVDKDRVLKVLKRVKGPDLEKNIVDLGLVSEILIKDDRVYFSITVPAERAEELEPLREAAEKIVKDVEGVKGVTAVLTAEANTKSAPTANGAPPPQSGSNVHEHPRVAEARQRMAGNAPPAGPQAGAGGGTRGAGLPGVKHLIAVASGKGGVGKSTTTVNLALGLQSLGLKVGILDADIFGPSQPRLLGLTGRPSVAHGNTLKAMEGYGLKVMSMGFLVDEGTPIIWRGPMVVSALNQMLRDVAWGELDVIVIDMPPGTGDVQLSMAQQVPLSGAIIVSTPQDLALIDARKGLNMFRKVDVPVLGIIENMSTFICPKCGEESHIFGHGGAEEEASKLGLPFLGGIPLHMDIRAKSDSGQPITATSPESAHAQIYRDIAAKTWSELEATHGNRLNPPKLDIADGGAALNVTFDDRAAYTLSAEMLRVMSPSAEVQGHSPDQRVTVGGKKNVKITKLEPVGNYATRITFDDGHDTGLFTWSYFDLLGREKDARWAEYLSELEQKGLKRG</sequence>
<dbReference type="GO" id="GO:0140663">
    <property type="term" value="F:ATP-dependent FeS chaperone activity"/>
    <property type="evidence" value="ECO:0007669"/>
    <property type="project" value="InterPro"/>
</dbReference>
<keyword evidence="5 11" id="KW-0479">Metal-binding</keyword>
<proteinExistence type="inferred from homology"/>
<dbReference type="FunFam" id="3.40.50.300:FF:000709">
    <property type="entry name" value="Iron-sulfur protein NUBPL isoform X1"/>
    <property type="match status" value="1"/>
</dbReference>
<evidence type="ECO:0000256" key="9">
    <source>
        <dbReference type="ARBA" id="ARBA00023004"/>
    </source>
</evidence>
<dbReference type="GO" id="GO:0046872">
    <property type="term" value="F:metal ion binding"/>
    <property type="evidence" value="ECO:0007669"/>
    <property type="project" value="UniProtKB-KW"/>
</dbReference>
<keyword evidence="10 11" id="KW-0411">Iron-sulfur</keyword>
<dbReference type="Gene3D" id="3.30.2020.30">
    <property type="match status" value="1"/>
</dbReference>
<dbReference type="SUPFAM" id="SSF52540">
    <property type="entry name" value="P-loop containing nucleoside triphosphate hydrolases"/>
    <property type="match status" value="1"/>
</dbReference>
<dbReference type="Pfam" id="PF06155">
    <property type="entry name" value="GBBH-like_N"/>
    <property type="match status" value="1"/>
</dbReference>
<dbReference type="KEGG" id="fiy:BN1229_v1_1568"/>
<keyword evidence="8" id="KW-0809">Transit peptide</keyword>
<feature type="region of interest" description="Disordered" evidence="12">
    <location>
        <begin position="82"/>
        <end position="134"/>
    </location>
</feature>
<comment type="similarity">
    <text evidence="3">In the C-terminal section; belongs to the Mrp/NBP35 ATP-binding proteins family.</text>
</comment>
<dbReference type="InterPro" id="IPR034904">
    <property type="entry name" value="FSCA_dom_sf"/>
</dbReference>
<dbReference type="PANTHER" id="PTHR42961:SF2">
    <property type="entry name" value="IRON-SULFUR PROTEIN NUBPL"/>
    <property type="match status" value="1"/>
</dbReference>
<dbReference type="InterPro" id="IPR033756">
    <property type="entry name" value="YlxH/NBP35"/>
</dbReference>
<evidence type="ECO:0000256" key="3">
    <source>
        <dbReference type="ARBA" id="ARBA00008205"/>
    </source>
</evidence>
<evidence type="ECO:0000256" key="4">
    <source>
        <dbReference type="ARBA" id="ARBA00022485"/>
    </source>
</evidence>
<dbReference type="Proteomes" id="UP000033187">
    <property type="component" value="Chromosome 1"/>
</dbReference>
<evidence type="ECO:0000313" key="16">
    <source>
        <dbReference type="Proteomes" id="UP000033187"/>
    </source>
</evidence>
<dbReference type="CDD" id="cd02037">
    <property type="entry name" value="Mrp_NBP35"/>
    <property type="match status" value="1"/>
</dbReference>
<dbReference type="EMBL" id="LN829119">
    <property type="protein sequence ID" value="CPR18122.1"/>
    <property type="molecule type" value="Genomic_DNA"/>
</dbReference>
<keyword evidence="9 11" id="KW-0408">Iron</keyword>
<dbReference type="KEGG" id="fil:BN1229_v1_1566"/>
<evidence type="ECO:0000313" key="15">
    <source>
        <dbReference type="EMBL" id="CPR18122.1"/>
    </source>
</evidence>
<evidence type="ECO:0000256" key="8">
    <source>
        <dbReference type="ARBA" id="ARBA00022946"/>
    </source>
</evidence>
<name>A0A0D6JES2_9HYPH</name>
<dbReference type="Gene3D" id="3.30.300.130">
    <property type="entry name" value="Fe-S cluster assembly (FSCA)"/>
    <property type="match status" value="1"/>
</dbReference>
<dbReference type="SUPFAM" id="SSF117916">
    <property type="entry name" value="Fe-S cluster assembly (FSCA) domain-like"/>
    <property type="match status" value="1"/>
</dbReference>
<dbReference type="GO" id="GO:0016226">
    <property type="term" value="P:iron-sulfur cluster assembly"/>
    <property type="evidence" value="ECO:0007669"/>
    <property type="project" value="InterPro"/>
</dbReference>
<keyword evidence="7 11" id="KW-0067">ATP-binding</keyword>
<keyword evidence="11" id="KW-0378">Hydrolase</keyword>
<gene>
    <name evidence="15" type="ORF">YBN1229_v1_1568</name>
</gene>
<dbReference type="InterPro" id="IPR019591">
    <property type="entry name" value="Mrp/NBP35_ATP-bd"/>
</dbReference>
<feature type="binding site" evidence="11">
    <location>
        <begin position="149"/>
        <end position="156"/>
    </location>
    <ligand>
        <name>ATP</name>
        <dbReference type="ChEBI" id="CHEBI:30616"/>
    </ligand>
</feature>
<dbReference type="HAMAP" id="MF_02040">
    <property type="entry name" value="Mrp_NBP35"/>
    <property type="match status" value="1"/>
</dbReference>